<dbReference type="InterPro" id="IPR019734">
    <property type="entry name" value="TPR_rpt"/>
</dbReference>
<dbReference type="RefSeq" id="WP_188789504.1">
    <property type="nucleotide sequence ID" value="NZ_BMJV01000002.1"/>
</dbReference>
<evidence type="ECO:0000313" key="4">
    <source>
        <dbReference type="Proteomes" id="UP000617145"/>
    </source>
</evidence>
<sequence length="277" mass="28585" precursor="true">MRRAAAFVLGACLLASPLSAQNAETLADMRQDLSVLTGELTRLKQELNTTGGGGVQVTGSMLDRVNTIEAELMRVTALAEELGHRIDTVVTDGTNRVGDLEFRICELEPGCDIGSVGQTPPIGGQDAATAAPAPAPAPSNDTLPSGGAELAVGEETDFRRAQEALASGDFQSAANQFATFRETFPGSPLEAGALVGEGKALDGAGDTREAARRFLDAYATYPSSDAAPQALLQLGTTLGKLGSMSEACVTLTEVGTRYPGTPEVADAQAEKGRLGCQ</sequence>
<dbReference type="GO" id="GO:0030288">
    <property type="term" value="C:outer membrane-bounded periplasmic space"/>
    <property type="evidence" value="ECO:0007669"/>
    <property type="project" value="UniProtKB-UniRule"/>
</dbReference>
<gene>
    <name evidence="1" type="primary">cpoB</name>
    <name evidence="3" type="ORF">GCM10011415_13950</name>
</gene>
<comment type="caution">
    <text evidence="3">The sequence shown here is derived from an EMBL/GenBank/DDBJ whole genome shotgun (WGS) entry which is preliminary data.</text>
</comment>
<dbReference type="InterPro" id="IPR011990">
    <property type="entry name" value="TPR-like_helical_dom_sf"/>
</dbReference>
<evidence type="ECO:0000256" key="2">
    <source>
        <dbReference type="SAM" id="MobiDB-lite"/>
    </source>
</evidence>
<dbReference type="NCBIfam" id="TIGR02795">
    <property type="entry name" value="tol_pal_ybgF"/>
    <property type="match status" value="1"/>
</dbReference>
<feature type="region of interest" description="Disordered" evidence="2">
    <location>
        <begin position="116"/>
        <end position="148"/>
    </location>
</feature>
<reference evidence="3" key="1">
    <citation type="journal article" date="2014" name="Int. J. Syst. Evol. Microbiol.">
        <title>Complete genome sequence of Corynebacterium casei LMG S-19264T (=DSM 44701T), isolated from a smear-ripened cheese.</title>
        <authorList>
            <consortium name="US DOE Joint Genome Institute (JGI-PGF)"/>
            <person name="Walter F."/>
            <person name="Albersmeier A."/>
            <person name="Kalinowski J."/>
            <person name="Ruckert C."/>
        </authorList>
    </citation>
    <scope>NUCLEOTIDE SEQUENCE</scope>
    <source>
        <strain evidence="3">CGMCC 1.15762</strain>
    </source>
</reference>
<keyword evidence="1" id="KW-0574">Periplasm</keyword>
<dbReference type="GO" id="GO:0043093">
    <property type="term" value="P:FtsZ-dependent cytokinesis"/>
    <property type="evidence" value="ECO:0007669"/>
    <property type="project" value="UniProtKB-UniRule"/>
</dbReference>
<organism evidence="3 4">
    <name type="scientific">Salipiger pallidus</name>
    <dbReference type="NCBI Taxonomy" id="1775170"/>
    <lineage>
        <taxon>Bacteria</taxon>
        <taxon>Pseudomonadati</taxon>
        <taxon>Pseudomonadota</taxon>
        <taxon>Alphaproteobacteria</taxon>
        <taxon>Rhodobacterales</taxon>
        <taxon>Roseobacteraceae</taxon>
        <taxon>Salipiger</taxon>
    </lineage>
</organism>
<accession>A0A8J2ZIY7</accession>
<feature type="signal peptide" evidence="1">
    <location>
        <begin position="1"/>
        <end position="20"/>
    </location>
</feature>
<reference evidence="3" key="2">
    <citation type="submission" date="2020-09" db="EMBL/GenBank/DDBJ databases">
        <authorList>
            <person name="Sun Q."/>
            <person name="Zhou Y."/>
        </authorList>
    </citation>
    <scope>NUCLEOTIDE SEQUENCE</scope>
    <source>
        <strain evidence="3">CGMCC 1.15762</strain>
    </source>
</reference>
<feature type="chain" id="PRO_5035347669" description="Cell division coordinator CpoB" evidence="1">
    <location>
        <begin position="21"/>
        <end position="277"/>
    </location>
</feature>
<dbReference type="SUPFAM" id="SSF48452">
    <property type="entry name" value="TPR-like"/>
    <property type="match status" value="1"/>
</dbReference>
<dbReference type="EMBL" id="BMJV01000002">
    <property type="protein sequence ID" value="GGG68027.1"/>
    <property type="molecule type" value="Genomic_DNA"/>
</dbReference>
<dbReference type="InterPro" id="IPR034706">
    <property type="entry name" value="CpoB"/>
</dbReference>
<evidence type="ECO:0000256" key="1">
    <source>
        <dbReference type="HAMAP-Rule" id="MF_02066"/>
    </source>
</evidence>
<dbReference type="HAMAP" id="MF_02066">
    <property type="entry name" value="CpoB"/>
    <property type="match status" value="1"/>
</dbReference>
<comment type="subcellular location">
    <subcellularLocation>
        <location evidence="1">Periplasm</location>
    </subcellularLocation>
</comment>
<dbReference type="Proteomes" id="UP000617145">
    <property type="component" value="Unassembled WGS sequence"/>
</dbReference>
<protein>
    <recommendedName>
        <fullName evidence="1">Cell division coordinator CpoB</fullName>
    </recommendedName>
</protein>
<dbReference type="InterPro" id="IPR014162">
    <property type="entry name" value="CpoB_C"/>
</dbReference>
<proteinExistence type="inferred from homology"/>
<comment type="function">
    <text evidence="1">Mediates coordination of peptidoglycan synthesis and outer membrane constriction during cell division.</text>
</comment>
<dbReference type="Pfam" id="PF13174">
    <property type="entry name" value="TPR_6"/>
    <property type="match status" value="1"/>
</dbReference>
<evidence type="ECO:0000313" key="3">
    <source>
        <dbReference type="EMBL" id="GGG68027.1"/>
    </source>
</evidence>
<dbReference type="Gene3D" id="1.25.40.10">
    <property type="entry name" value="Tetratricopeptide repeat domain"/>
    <property type="match status" value="1"/>
</dbReference>
<keyword evidence="1" id="KW-0732">Signal</keyword>
<keyword evidence="1" id="KW-0132">Cell division</keyword>
<comment type="similarity">
    <text evidence="1">Belongs to the CpoB family.</text>
</comment>
<name>A0A8J2ZIY7_9RHOB</name>
<keyword evidence="4" id="KW-1185">Reference proteome</keyword>
<dbReference type="AlphaFoldDB" id="A0A8J2ZIY7"/>
<keyword evidence="1" id="KW-0131">Cell cycle</keyword>